<protein>
    <recommendedName>
        <fullName evidence="4">Class III signal peptide-containing protein</fullName>
    </recommendedName>
</protein>
<name>A0A8T4L8W0_9ARCH</name>
<evidence type="ECO:0000313" key="3">
    <source>
        <dbReference type="Proteomes" id="UP000675968"/>
    </source>
</evidence>
<comment type="caution">
    <text evidence="2">The sequence shown here is derived from an EMBL/GenBank/DDBJ whole genome shotgun (WGS) entry which is preliminary data.</text>
</comment>
<dbReference type="Proteomes" id="UP000675968">
    <property type="component" value="Unassembled WGS sequence"/>
</dbReference>
<dbReference type="EMBL" id="JAGVWC010000008">
    <property type="protein sequence ID" value="MBS3061200.1"/>
    <property type="molecule type" value="Genomic_DNA"/>
</dbReference>
<feature type="transmembrane region" description="Helical" evidence="1">
    <location>
        <begin position="12"/>
        <end position="30"/>
    </location>
</feature>
<evidence type="ECO:0008006" key="4">
    <source>
        <dbReference type="Google" id="ProtNLM"/>
    </source>
</evidence>
<organism evidence="2 3">
    <name type="scientific">Candidatus Iainarchaeum sp</name>
    <dbReference type="NCBI Taxonomy" id="3101447"/>
    <lineage>
        <taxon>Archaea</taxon>
        <taxon>Candidatus Iainarchaeota</taxon>
        <taxon>Candidatus Iainarchaeia</taxon>
        <taxon>Candidatus Iainarchaeales</taxon>
        <taxon>Candidatus Iainarchaeaceae</taxon>
        <taxon>Candidatus Iainarchaeum</taxon>
    </lineage>
</organism>
<evidence type="ECO:0000256" key="1">
    <source>
        <dbReference type="SAM" id="Phobius"/>
    </source>
</evidence>
<proteinExistence type="predicted"/>
<dbReference type="AlphaFoldDB" id="A0A8T4L8W0"/>
<reference evidence="2" key="1">
    <citation type="submission" date="2021-03" db="EMBL/GenBank/DDBJ databases">
        <authorList>
            <person name="Jaffe A."/>
        </authorList>
    </citation>
    <scope>NUCLEOTIDE SEQUENCE</scope>
    <source>
        <strain evidence="2">RIFCSPLOWO2_01_FULL_AR10_48_17</strain>
    </source>
</reference>
<evidence type="ECO:0000313" key="2">
    <source>
        <dbReference type="EMBL" id="MBS3061200.1"/>
    </source>
</evidence>
<reference evidence="2" key="2">
    <citation type="submission" date="2021-05" db="EMBL/GenBank/DDBJ databases">
        <title>Protein family content uncovers lineage relationships and bacterial pathway maintenance mechanisms in DPANN archaea.</title>
        <authorList>
            <person name="Castelle C.J."/>
            <person name="Meheust R."/>
            <person name="Jaffe A.L."/>
            <person name="Seitz K."/>
            <person name="Gong X."/>
            <person name="Baker B.J."/>
            <person name="Banfield J.F."/>
        </authorList>
    </citation>
    <scope>NUCLEOTIDE SEQUENCE</scope>
    <source>
        <strain evidence="2">RIFCSPLOWO2_01_FULL_AR10_48_17</strain>
    </source>
</reference>
<accession>A0A8T4L8W0</accession>
<gene>
    <name evidence="2" type="ORF">J4215_01295</name>
</gene>
<keyword evidence="1" id="KW-0812">Transmembrane</keyword>
<keyword evidence="1" id="KW-0472">Membrane</keyword>
<keyword evidence="1" id="KW-1133">Transmembrane helix</keyword>
<sequence length="151" mass="16531">MNQNGQLSIEFMLILIVSIVYINTVIFPMVDFGQTTLNEIYGLGQTRMATQKIVNTINSVVLQSSTSKQIISMTLPKNSRIECVTAPQNGIKFTYTLSDIAQSCSVSTTCTRTIPVELPPGVSLNCAGLDFTGPRQNTVTIRFQADTVQFS</sequence>